<keyword evidence="2" id="KW-1185">Reference proteome</keyword>
<dbReference type="Proteomes" id="UP000499080">
    <property type="component" value="Unassembled WGS sequence"/>
</dbReference>
<dbReference type="Gene3D" id="3.30.420.10">
    <property type="entry name" value="Ribonuclease H-like superfamily/Ribonuclease H"/>
    <property type="match status" value="1"/>
</dbReference>
<comment type="caution">
    <text evidence="1">The sequence shown here is derived from an EMBL/GenBank/DDBJ whole genome shotgun (WGS) entry which is preliminary data.</text>
</comment>
<evidence type="ECO:0000313" key="2">
    <source>
        <dbReference type="Proteomes" id="UP000499080"/>
    </source>
</evidence>
<evidence type="ECO:0000313" key="1">
    <source>
        <dbReference type="EMBL" id="GBN47708.1"/>
    </source>
</evidence>
<organism evidence="1 2">
    <name type="scientific">Araneus ventricosus</name>
    <name type="common">Orbweaver spider</name>
    <name type="synonym">Epeira ventricosa</name>
    <dbReference type="NCBI Taxonomy" id="182803"/>
    <lineage>
        <taxon>Eukaryota</taxon>
        <taxon>Metazoa</taxon>
        <taxon>Ecdysozoa</taxon>
        <taxon>Arthropoda</taxon>
        <taxon>Chelicerata</taxon>
        <taxon>Arachnida</taxon>
        <taxon>Araneae</taxon>
        <taxon>Araneomorphae</taxon>
        <taxon>Entelegynae</taxon>
        <taxon>Araneoidea</taxon>
        <taxon>Araneidae</taxon>
        <taxon>Araneus</taxon>
    </lineage>
</organism>
<protein>
    <submittedName>
        <fullName evidence="1">Uncharacterized protein</fullName>
    </submittedName>
</protein>
<dbReference type="EMBL" id="BGPR01010726">
    <property type="protein sequence ID" value="GBN47708.1"/>
    <property type="molecule type" value="Genomic_DNA"/>
</dbReference>
<sequence>MKIAICPLQRGVTGMLQHLSSLVTSMQPQEAEFHGLLLPEGFMKEGCLQEDLLFVSSSLPTNRGVRLAWCRYHRDWSTDQWATVLFIDESRFSLTTDSRRTFI</sequence>
<proteinExistence type="predicted"/>
<accession>A0A4Y2P716</accession>
<gene>
    <name evidence="1" type="ORF">AVEN_27277_1</name>
</gene>
<dbReference type="AlphaFoldDB" id="A0A4Y2P716"/>
<name>A0A4Y2P716_ARAVE</name>
<dbReference type="InterPro" id="IPR036397">
    <property type="entry name" value="RNaseH_sf"/>
</dbReference>
<dbReference type="GO" id="GO:0003676">
    <property type="term" value="F:nucleic acid binding"/>
    <property type="evidence" value="ECO:0007669"/>
    <property type="project" value="InterPro"/>
</dbReference>
<reference evidence="1 2" key="1">
    <citation type="journal article" date="2019" name="Sci. Rep.">
        <title>Orb-weaving spider Araneus ventricosus genome elucidates the spidroin gene catalogue.</title>
        <authorList>
            <person name="Kono N."/>
            <person name="Nakamura H."/>
            <person name="Ohtoshi R."/>
            <person name="Moran D.A.P."/>
            <person name="Shinohara A."/>
            <person name="Yoshida Y."/>
            <person name="Fujiwara M."/>
            <person name="Mori M."/>
            <person name="Tomita M."/>
            <person name="Arakawa K."/>
        </authorList>
    </citation>
    <scope>NUCLEOTIDE SEQUENCE [LARGE SCALE GENOMIC DNA]</scope>
</reference>